<gene>
    <name evidence="1" type="ORF">HYQ43_16690</name>
</gene>
<name>A0A7H9BX70_PARPN</name>
<dbReference type="RefSeq" id="WP_179921705.1">
    <property type="nucleotide sequence ID" value="NZ_CP058690.1"/>
</dbReference>
<proteinExistence type="predicted"/>
<accession>A0A7H9BX70</accession>
<organism evidence="1 2">
    <name type="scientific">Paracoccus pantotrophus</name>
    <name type="common">Thiosphaera pantotropha</name>
    <dbReference type="NCBI Taxonomy" id="82367"/>
    <lineage>
        <taxon>Bacteria</taxon>
        <taxon>Pseudomonadati</taxon>
        <taxon>Pseudomonadota</taxon>
        <taxon>Alphaproteobacteria</taxon>
        <taxon>Rhodobacterales</taxon>
        <taxon>Paracoccaceae</taxon>
        <taxon>Paracoccus</taxon>
    </lineage>
</organism>
<dbReference type="Gene3D" id="3.40.1350.10">
    <property type="match status" value="1"/>
</dbReference>
<evidence type="ECO:0008006" key="3">
    <source>
        <dbReference type="Google" id="ProtNLM"/>
    </source>
</evidence>
<dbReference type="AlphaFoldDB" id="A0A7H9BX70"/>
<evidence type="ECO:0000313" key="2">
    <source>
        <dbReference type="Proteomes" id="UP000509322"/>
    </source>
</evidence>
<sequence>MTSLYQIRDGQLRPATRRALSKEEMIEGWVATNPGLVGIDAMIIGRQVPTDHGKFIDLLAMDATGGLVIIELKKDRTPREIVAQVLDYASWIRTLTTPEIYDRAEKYLGTRLATAFLDRFGEAIPERLNASHSMLIVASELDPASRRIVEYLSEEHGVAINTVFFNVFEVDGQEWLTTDFLLDQEAVEERSERKVRAPWSGYYFVNAGLGEYRSWADMKRYRFISAGGGEFYSKRLYQLSVGDEVFVYDKGNGYIGYGIVTAEARPAAEFMTPDGPLFDQPLSEPRMKRLGEPQENAEHAVGIEWRKTVDPAQAKRFKGAFANQNIVCKLRDEATVDFLTEQFGVTRPAMT</sequence>
<dbReference type="EMBL" id="CP058690">
    <property type="protein sequence ID" value="QLH15783.1"/>
    <property type="molecule type" value="Genomic_DNA"/>
</dbReference>
<reference evidence="1 2" key="1">
    <citation type="submission" date="2020-07" db="EMBL/GenBank/DDBJ databases">
        <title>The complete genome of Paracoccus pantotrophus ACCC 10489.</title>
        <authorList>
            <person name="Si Y."/>
        </authorList>
    </citation>
    <scope>NUCLEOTIDE SEQUENCE [LARGE SCALE GENOMIC DNA]</scope>
    <source>
        <strain evidence="1 2">ACCC10489</strain>
    </source>
</reference>
<dbReference type="Proteomes" id="UP000509322">
    <property type="component" value="Chromosome 2"/>
</dbReference>
<dbReference type="GO" id="GO:0003676">
    <property type="term" value="F:nucleic acid binding"/>
    <property type="evidence" value="ECO:0007669"/>
    <property type="project" value="InterPro"/>
</dbReference>
<evidence type="ECO:0000313" key="1">
    <source>
        <dbReference type="EMBL" id="QLH15783.1"/>
    </source>
</evidence>
<dbReference type="InterPro" id="IPR011856">
    <property type="entry name" value="tRNA_endonuc-like_dom_sf"/>
</dbReference>
<protein>
    <recommendedName>
        <fullName evidence="3">DUF91 domain-containing protein</fullName>
    </recommendedName>
</protein>